<name>A0AAU9LRD1_9ASTR</name>
<evidence type="ECO:0000313" key="3">
    <source>
        <dbReference type="Proteomes" id="UP001157418"/>
    </source>
</evidence>
<comment type="caution">
    <text evidence="2">The sequence shown here is derived from an EMBL/GenBank/DDBJ whole genome shotgun (WGS) entry which is preliminary data.</text>
</comment>
<dbReference type="SUPFAM" id="SSF81383">
    <property type="entry name" value="F-box domain"/>
    <property type="match status" value="1"/>
</dbReference>
<sequence length="129" mass="14998">MANTRSRNRNQNHDDASCRKRFKTHDKSVVIPWSGLNHDVLLLVLMKLGAVDFIAFSGVCKSWRSLALPNKKMFMQSRPPMSIWIKDCPYKKECYLEDFEGIKFKIRLPNSIGRRCVGLTCGFLILFWD</sequence>
<dbReference type="Pfam" id="PF00646">
    <property type="entry name" value="F-box"/>
    <property type="match status" value="1"/>
</dbReference>
<protein>
    <recommendedName>
        <fullName evidence="1">F-box domain-containing protein</fullName>
    </recommendedName>
</protein>
<accession>A0AAU9LRD1</accession>
<proteinExistence type="predicted"/>
<dbReference type="Gene3D" id="1.20.1280.50">
    <property type="match status" value="1"/>
</dbReference>
<dbReference type="Proteomes" id="UP001157418">
    <property type="component" value="Unassembled WGS sequence"/>
</dbReference>
<dbReference type="AlphaFoldDB" id="A0AAU9LRD1"/>
<dbReference type="PANTHER" id="PTHR45463">
    <property type="entry name" value="OS09G0392200 PROTEIN"/>
    <property type="match status" value="1"/>
</dbReference>
<evidence type="ECO:0000313" key="2">
    <source>
        <dbReference type="EMBL" id="CAH1416147.1"/>
    </source>
</evidence>
<dbReference type="PANTHER" id="PTHR45463:SF8">
    <property type="entry name" value="OS09G0392200 PROTEIN"/>
    <property type="match status" value="1"/>
</dbReference>
<gene>
    <name evidence="2" type="ORF">LVIROSA_LOCUS3932</name>
</gene>
<keyword evidence="3" id="KW-1185">Reference proteome</keyword>
<dbReference type="EMBL" id="CAKMRJ010000002">
    <property type="protein sequence ID" value="CAH1416147.1"/>
    <property type="molecule type" value="Genomic_DNA"/>
</dbReference>
<dbReference type="InterPro" id="IPR001810">
    <property type="entry name" value="F-box_dom"/>
</dbReference>
<evidence type="ECO:0000259" key="1">
    <source>
        <dbReference type="Pfam" id="PF00646"/>
    </source>
</evidence>
<organism evidence="2 3">
    <name type="scientific">Lactuca virosa</name>
    <dbReference type="NCBI Taxonomy" id="75947"/>
    <lineage>
        <taxon>Eukaryota</taxon>
        <taxon>Viridiplantae</taxon>
        <taxon>Streptophyta</taxon>
        <taxon>Embryophyta</taxon>
        <taxon>Tracheophyta</taxon>
        <taxon>Spermatophyta</taxon>
        <taxon>Magnoliopsida</taxon>
        <taxon>eudicotyledons</taxon>
        <taxon>Gunneridae</taxon>
        <taxon>Pentapetalae</taxon>
        <taxon>asterids</taxon>
        <taxon>campanulids</taxon>
        <taxon>Asterales</taxon>
        <taxon>Asteraceae</taxon>
        <taxon>Cichorioideae</taxon>
        <taxon>Cichorieae</taxon>
        <taxon>Lactucinae</taxon>
        <taxon>Lactuca</taxon>
    </lineage>
</organism>
<dbReference type="InterPro" id="IPR036047">
    <property type="entry name" value="F-box-like_dom_sf"/>
</dbReference>
<feature type="domain" description="F-box" evidence="1">
    <location>
        <begin position="33"/>
        <end position="67"/>
    </location>
</feature>
<reference evidence="2 3" key="1">
    <citation type="submission" date="2022-01" db="EMBL/GenBank/DDBJ databases">
        <authorList>
            <person name="Xiong W."/>
            <person name="Schranz E."/>
        </authorList>
    </citation>
    <scope>NUCLEOTIDE SEQUENCE [LARGE SCALE GENOMIC DNA]</scope>
</reference>
<dbReference type="CDD" id="cd09917">
    <property type="entry name" value="F-box_SF"/>
    <property type="match status" value="1"/>
</dbReference>